<dbReference type="GO" id="GO:0008408">
    <property type="term" value="F:3'-5' exonuclease activity"/>
    <property type="evidence" value="ECO:0007669"/>
    <property type="project" value="InterPro"/>
</dbReference>
<evidence type="ECO:0000313" key="3">
    <source>
        <dbReference type="Proteomes" id="UP001215280"/>
    </source>
</evidence>
<dbReference type="Gene3D" id="3.30.420.10">
    <property type="entry name" value="Ribonuclease H-like superfamily/Ribonuclease H"/>
    <property type="match status" value="1"/>
</dbReference>
<organism evidence="2 3">
    <name type="scientific">Mycena maculata</name>
    <dbReference type="NCBI Taxonomy" id="230809"/>
    <lineage>
        <taxon>Eukaryota</taxon>
        <taxon>Fungi</taxon>
        <taxon>Dikarya</taxon>
        <taxon>Basidiomycota</taxon>
        <taxon>Agaricomycotina</taxon>
        <taxon>Agaricomycetes</taxon>
        <taxon>Agaricomycetidae</taxon>
        <taxon>Agaricales</taxon>
        <taxon>Marasmiineae</taxon>
        <taxon>Mycenaceae</taxon>
        <taxon>Mycena</taxon>
    </lineage>
</organism>
<dbReference type="SUPFAM" id="SSF53098">
    <property type="entry name" value="Ribonuclease H-like"/>
    <property type="match status" value="1"/>
</dbReference>
<dbReference type="InterPro" id="IPR002562">
    <property type="entry name" value="3'-5'_exonuclease_dom"/>
</dbReference>
<comment type="caution">
    <text evidence="2">The sequence shown here is derived from an EMBL/GenBank/DDBJ whole genome shotgun (WGS) entry which is preliminary data.</text>
</comment>
<sequence length="298" mass="32884">MAPNFSLCADSASLTTALNQLRLSPILFIDCEGQNLGVAGGSLSLLSLRTSSSPRTTYIFDVLAFSASDIRPLFDLLELPTVQKVCFDGRMDNSAMLHNHSTAMANVLDLQLADVASRAMRSEGMEKQLARLSGSPYLPAAEIVSHRAQYTRLHKLISLGNTTKEHGIREARTGGTVDHSQWMRRPLPSSALQYAANDVYNISLLFDHFCQKGYISQSLSASSLKYVRLWSDAAPHSSGCLSFSSYPSTRGPRDLSARFSDSDVYWVPQTPHASVFSFDISRKSKTLFRLHGRCRETP</sequence>
<name>A0AAD7HDY8_9AGAR</name>
<evidence type="ECO:0000313" key="2">
    <source>
        <dbReference type="EMBL" id="KAJ7718363.1"/>
    </source>
</evidence>
<dbReference type="InterPro" id="IPR012337">
    <property type="entry name" value="RNaseH-like_sf"/>
</dbReference>
<protein>
    <submittedName>
        <fullName evidence="2">Ribonuclease H-like domain-containing protein</fullName>
    </submittedName>
</protein>
<accession>A0AAD7HDY8</accession>
<dbReference type="Pfam" id="PF01612">
    <property type="entry name" value="DNA_pol_A_exo1"/>
    <property type="match status" value="1"/>
</dbReference>
<dbReference type="EMBL" id="JARJLG010000307">
    <property type="protein sequence ID" value="KAJ7718363.1"/>
    <property type="molecule type" value="Genomic_DNA"/>
</dbReference>
<evidence type="ECO:0000259" key="1">
    <source>
        <dbReference type="Pfam" id="PF01612"/>
    </source>
</evidence>
<dbReference type="Proteomes" id="UP001215280">
    <property type="component" value="Unassembled WGS sequence"/>
</dbReference>
<dbReference type="AlphaFoldDB" id="A0AAD7HDY8"/>
<dbReference type="InterPro" id="IPR036397">
    <property type="entry name" value="RNaseH_sf"/>
</dbReference>
<dbReference type="PANTHER" id="PTHR43040">
    <property type="entry name" value="RIBONUCLEASE D"/>
    <property type="match status" value="1"/>
</dbReference>
<proteinExistence type="predicted"/>
<gene>
    <name evidence="2" type="ORF">DFH07DRAFT_933605</name>
</gene>
<reference evidence="2" key="1">
    <citation type="submission" date="2023-03" db="EMBL/GenBank/DDBJ databases">
        <title>Massive genome expansion in bonnet fungi (Mycena s.s.) driven by repeated elements and novel gene families across ecological guilds.</title>
        <authorList>
            <consortium name="Lawrence Berkeley National Laboratory"/>
            <person name="Harder C.B."/>
            <person name="Miyauchi S."/>
            <person name="Viragh M."/>
            <person name="Kuo A."/>
            <person name="Thoen E."/>
            <person name="Andreopoulos B."/>
            <person name="Lu D."/>
            <person name="Skrede I."/>
            <person name="Drula E."/>
            <person name="Henrissat B."/>
            <person name="Morin E."/>
            <person name="Kohler A."/>
            <person name="Barry K."/>
            <person name="LaButti K."/>
            <person name="Morin E."/>
            <person name="Salamov A."/>
            <person name="Lipzen A."/>
            <person name="Mereny Z."/>
            <person name="Hegedus B."/>
            <person name="Baldrian P."/>
            <person name="Stursova M."/>
            <person name="Weitz H."/>
            <person name="Taylor A."/>
            <person name="Grigoriev I.V."/>
            <person name="Nagy L.G."/>
            <person name="Martin F."/>
            <person name="Kauserud H."/>
        </authorList>
    </citation>
    <scope>NUCLEOTIDE SEQUENCE</scope>
    <source>
        <strain evidence="2">CBHHK188m</strain>
    </source>
</reference>
<dbReference type="GO" id="GO:0006139">
    <property type="term" value="P:nucleobase-containing compound metabolic process"/>
    <property type="evidence" value="ECO:0007669"/>
    <property type="project" value="InterPro"/>
</dbReference>
<dbReference type="PANTHER" id="PTHR43040:SF1">
    <property type="entry name" value="RIBONUCLEASE D"/>
    <property type="match status" value="1"/>
</dbReference>
<dbReference type="GO" id="GO:0003676">
    <property type="term" value="F:nucleic acid binding"/>
    <property type="evidence" value="ECO:0007669"/>
    <property type="project" value="InterPro"/>
</dbReference>
<feature type="domain" description="3'-5' exonuclease" evidence="1">
    <location>
        <begin position="10"/>
        <end position="209"/>
    </location>
</feature>
<keyword evidence="3" id="KW-1185">Reference proteome</keyword>